<dbReference type="GO" id="GO:0016829">
    <property type="term" value="F:lyase activity"/>
    <property type="evidence" value="ECO:0007669"/>
    <property type="project" value="UniProtKB-KW"/>
</dbReference>
<dbReference type="RefSeq" id="WP_242936295.1">
    <property type="nucleotide sequence ID" value="NZ_CP094326.1"/>
</dbReference>
<name>A0ABY3YJV8_9FLAO</name>
<keyword evidence="1" id="KW-0732">Signal</keyword>
<dbReference type="InterPro" id="IPR008397">
    <property type="entry name" value="Alginate_lyase_dom"/>
</dbReference>
<evidence type="ECO:0000256" key="2">
    <source>
        <dbReference type="ARBA" id="ARBA00023239"/>
    </source>
</evidence>
<dbReference type="SUPFAM" id="SSF48230">
    <property type="entry name" value="Chondroitin AC/alginate lyase"/>
    <property type="match status" value="1"/>
</dbReference>
<dbReference type="InterPro" id="IPR008929">
    <property type="entry name" value="Chondroitin_lyas"/>
</dbReference>
<feature type="domain" description="Alginate lyase" evidence="3">
    <location>
        <begin position="67"/>
        <end position="342"/>
    </location>
</feature>
<dbReference type="Pfam" id="PF05426">
    <property type="entry name" value="Alginate_lyase"/>
    <property type="match status" value="1"/>
</dbReference>
<protein>
    <submittedName>
        <fullName evidence="4">Alginate lyase family protein</fullName>
    </submittedName>
</protein>
<evidence type="ECO:0000259" key="3">
    <source>
        <dbReference type="Pfam" id="PF05426"/>
    </source>
</evidence>
<dbReference type="Proteomes" id="UP000829476">
    <property type="component" value="Chromosome"/>
</dbReference>
<reference evidence="4 5" key="1">
    <citation type="journal article" date="2018" name="Int. J. Syst. Evol. Microbiol.">
        <title>Zhouia spongiae sp. nov., isolated from a marine sponge.</title>
        <authorList>
            <person name="Zhuang L."/>
            <person name="Lin B."/>
            <person name="Qin F."/>
            <person name="Luo L."/>
        </authorList>
    </citation>
    <scope>NUCLEOTIDE SEQUENCE [LARGE SCALE GENOMIC DNA]</scope>
    <source>
        <strain evidence="4 5">HN-Y44</strain>
    </source>
</reference>
<dbReference type="EMBL" id="CP094326">
    <property type="protein sequence ID" value="UNY97884.1"/>
    <property type="molecule type" value="Genomic_DNA"/>
</dbReference>
<sequence>MRKNVVFIFCFFTIQFLASQTFSFKYEDIQRIKRKIASSESENYNEAYNLLIEVADSVRNSRYFPRVTSKKITDVTADIHDYVSMATYWWPDTTKNNKVPYIRKDGVVNLEVKVITDNYNLVRFCRSIKILGLAYFYSGDEKYAKKGGEMLRTWFIHPETKMNPNLQHAQFIKGVNNGRIEGIVDARFFIDMIDGLQLMKKSRYITDDNVLKIEEWFKTFLNWMETSEQGRQGMSLNNNIGTSYHLQRLVYHAFINDSIAINKIYENSLLRLLKKQFRKDGSQPLELKRTLPLGYSIANLEYWVKISNLLESFEININKFEGDIRPTILNAYKYLTASFENNSVAFSSILLSRYFANVDVRESNKESQNANLNINQDDVKINLSRKNVATFLTIIK</sequence>
<dbReference type="Gene3D" id="1.50.10.100">
    <property type="entry name" value="Chondroitin AC/alginate lyase"/>
    <property type="match status" value="1"/>
</dbReference>
<evidence type="ECO:0000256" key="1">
    <source>
        <dbReference type="ARBA" id="ARBA00022729"/>
    </source>
</evidence>
<accession>A0ABY3YJV8</accession>
<evidence type="ECO:0000313" key="5">
    <source>
        <dbReference type="Proteomes" id="UP000829476"/>
    </source>
</evidence>
<gene>
    <name evidence="4" type="ORF">MQE36_12405</name>
</gene>
<organism evidence="4 5">
    <name type="scientific">Zhouia spongiae</name>
    <dbReference type="NCBI Taxonomy" id="2202721"/>
    <lineage>
        <taxon>Bacteria</taxon>
        <taxon>Pseudomonadati</taxon>
        <taxon>Bacteroidota</taxon>
        <taxon>Flavobacteriia</taxon>
        <taxon>Flavobacteriales</taxon>
        <taxon>Flavobacteriaceae</taxon>
        <taxon>Zhouia</taxon>
    </lineage>
</organism>
<evidence type="ECO:0000313" key="4">
    <source>
        <dbReference type="EMBL" id="UNY97884.1"/>
    </source>
</evidence>
<proteinExistence type="predicted"/>
<keyword evidence="5" id="KW-1185">Reference proteome</keyword>
<keyword evidence="2 4" id="KW-0456">Lyase</keyword>